<dbReference type="Proteomes" id="UP000494117">
    <property type="component" value="Unassembled WGS sequence"/>
</dbReference>
<name>A0A6S7CJH5_9BURK</name>
<dbReference type="EMBL" id="CADILG010000004">
    <property type="protein sequence ID" value="CAB3834385.1"/>
    <property type="molecule type" value="Genomic_DNA"/>
</dbReference>
<accession>A0A6S7CJH5</accession>
<proteinExistence type="predicted"/>
<evidence type="ECO:0008006" key="3">
    <source>
        <dbReference type="Google" id="ProtNLM"/>
    </source>
</evidence>
<sequence length="124" mass="13666">MALEEFAGAMVLEVDGKEIEVVSVDPTTNTGVKPVKTMNRDRRVKGYALGIVTYALRVTVVIPLSGDMSWDEILGAKLTIFPASEGGKRVSYLDCCTEEVGESYNVDNEARRDITMFATRKVEE</sequence>
<gene>
    <name evidence="1" type="ORF">LMG26858_00860</name>
</gene>
<evidence type="ECO:0000313" key="2">
    <source>
        <dbReference type="Proteomes" id="UP000494117"/>
    </source>
</evidence>
<dbReference type="AlphaFoldDB" id="A0A6S7CJH5"/>
<evidence type="ECO:0000313" key="1">
    <source>
        <dbReference type="EMBL" id="CAB3834385.1"/>
    </source>
</evidence>
<organism evidence="1 2">
    <name type="scientific">Achromobacter anxifer</name>
    <dbReference type="NCBI Taxonomy" id="1287737"/>
    <lineage>
        <taxon>Bacteria</taxon>
        <taxon>Pseudomonadati</taxon>
        <taxon>Pseudomonadota</taxon>
        <taxon>Betaproteobacteria</taxon>
        <taxon>Burkholderiales</taxon>
        <taxon>Alcaligenaceae</taxon>
        <taxon>Achromobacter</taxon>
    </lineage>
</organism>
<keyword evidence="2" id="KW-1185">Reference proteome</keyword>
<protein>
    <recommendedName>
        <fullName evidence="3">Phage tail protein</fullName>
    </recommendedName>
</protein>
<dbReference type="RefSeq" id="WP_175205753.1">
    <property type="nucleotide sequence ID" value="NZ_CADILG010000004.1"/>
</dbReference>
<reference evidence="1 2" key="1">
    <citation type="submission" date="2020-04" db="EMBL/GenBank/DDBJ databases">
        <authorList>
            <person name="De Canck E."/>
        </authorList>
    </citation>
    <scope>NUCLEOTIDE SEQUENCE [LARGE SCALE GENOMIC DNA]</scope>
    <source>
        <strain evidence="1 2">LMG 26858</strain>
    </source>
</reference>